<keyword evidence="3" id="KW-0560">Oxidoreductase</keyword>
<dbReference type="OrthoDB" id="191139at2759"/>
<protein>
    <recommendedName>
        <fullName evidence="6">Short-chain dehydrogenase</fullName>
    </recommendedName>
</protein>
<reference evidence="4" key="1">
    <citation type="submission" date="2022-11" db="EMBL/GenBank/DDBJ databases">
        <authorList>
            <person name="Petersen C."/>
        </authorList>
    </citation>
    <scope>NUCLEOTIDE SEQUENCE</scope>
    <source>
        <strain evidence="4">IBT 21917</strain>
    </source>
</reference>
<keyword evidence="2" id="KW-0521">NADP</keyword>
<comment type="caution">
    <text evidence="4">The sequence shown here is derived from an EMBL/GenBank/DDBJ whole genome shotgun (WGS) entry which is preliminary data.</text>
</comment>
<comment type="similarity">
    <text evidence="1">Belongs to the short-chain dehydrogenases/reductases (SDR) family.</text>
</comment>
<evidence type="ECO:0000313" key="4">
    <source>
        <dbReference type="EMBL" id="KAJ5179288.1"/>
    </source>
</evidence>
<organism evidence="4 5">
    <name type="scientific">Penicillium capsulatum</name>
    <dbReference type="NCBI Taxonomy" id="69766"/>
    <lineage>
        <taxon>Eukaryota</taxon>
        <taxon>Fungi</taxon>
        <taxon>Dikarya</taxon>
        <taxon>Ascomycota</taxon>
        <taxon>Pezizomycotina</taxon>
        <taxon>Eurotiomycetes</taxon>
        <taxon>Eurotiomycetidae</taxon>
        <taxon>Eurotiales</taxon>
        <taxon>Aspergillaceae</taxon>
        <taxon>Penicillium</taxon>
    </lineage>
</organism>
<dbReference type="Pfam" id="PF00106">
    <property type="entry name" value="adh_short"/>
    <property type="match status" value="1"/>
</dbReference>
<evidence type="ECO:0000256" key="1">
    <source>
        <dbReference type="ARBA" id="ARBA00006484"/>
    </source>
</evidence>
<dbReference type="EMBL" id="JAPQKO010000002">
    <property type="protein sequence ID" value="KAJ5179288.1"/>
    <property type="molecule type" value="Genomic_DNA"/>
</dbReference>
<keyword evidence="5" id="KW-1185">Reference proteome</keyword>
<dbReference type="PRINTS" id="PR00081">
    <property type="entry name" value="GDHRDH"/>
</dbReference>
<sequence length="323" mass="35072">MSRYAAVHANPNGLGDARPTAMQIIQDEGIKDQLANKVAVITGVSSGMGFETVHALASTGMHLFLTARDLTKAKNALGDKFNPDQMELIHMDNASLDSVHTATNAILAKTNKINILVNNAGVMGLQTLQLTDRGHELQFATNHLAHFLFFHLLAPALLAGSSSDFQSRVVVVASSAQRVHGLNASDNYHYQKGGYNPWDAYTQSKIANVYMANEIERRYGARGLHATSLHPGMVYTDLGRSLPAEELGAMVRNPEVQRVIKNPAQGAATSVWAAVAKELEGRVLDDHDQGWDGAKYVSHTYDPKEEARLWEDSLEMVGLSGSA</sequence>
<dbReference type="Proteomes" id="UP001146351">
    <property type="component" value="Unassembled WGS sequence"/>
</dbReference>
<dbReference type="InterPro" id="IPR036291">
    <property type="entry name" value="NAD(P)-bd_dom_sf"/>
</dbReference>
<gene>
    <name evidence="4" type="ORF">N7492_002498</name>
</gene>
<evidence type="ECO:0000313" key="5">
    <source>
        <dbReference type="Proteomes" id="UP001146351"/>
    </source>
</evidence>
<dbReference type="SUPFAM" id="SSF51735">
    <property type="entry name" value="NAD(P)-binding Rossmann-fold domains"/>
    <property type="match status" value="1"/>
</dbReference>
<proteinExistence type="inferred from homology"/>
<dbReference type="Gene3D" id="3.40.50.720">
    <property type="entry name" value="NAD(P)-binding Rossmann-like Domain"/>
    <property type="match status" value="1"/>
</dbReference>
<evidence type="ECO:0000256" key="3">
    <source>
        <dbReference type="ARBA" id="ARBA00023002"/>
    </source>
</evidence>
<dbReference type="AlphaFoldDB" id="A0A9W9LV75"/>
<dbReference type="GO" id="GO:0016491">
    <property type="term" value="F:oxidoreductase activity"/>
    <property type="evidence" value="ECO:0007669"/>
    <property type="project" value="UniProtKB-KW"/>
</dbReference>
<dbReference type="InterPro" id="IPR002347">
    <property type="entry name" value="SDR_fam"/>
</dbReference>
<evidence type="ECO:0008006" key="6">
    <source>
        <dbReference type="Google" id="ProtNLM"/>
    </source>
</evidence>
<name>A0A9W9LV75_9EURO</name>
<evidence type="ECO:0000256" key="2">
    <source>
        <dbReference type="ARBA" id="ARBA00022857"/>
    </source>
</evidence>
<dbReference type="PANTHER" id="PTHR24320">
    <property type="entry name" value="RETINOL DEHYDROGENASE"/>
    <property type="match status" value="1"/>
</dbReference>
<reference evidence="4" key="2">
    <citation type="journal article" date="2023" name="IMA Fungus">
        <title>Comparative genomic study of the Penicillium genus elucidates a diverse pangenome and 15 lateral gene transfer events.</title>
        <authorList>
            <person name="Petersen C."/>
            <person name="Sorensen T."/>
            <person name="Nielsen M.R."/>
            <person name="Sondergaard T.E."/>
            <person name="Sorensen J.L."/>
            <person name="Fitzpatrick D.A."/>
            <person name="Frisvad J.C."/>
            <person name="Nielsen K.L."/>
        </authorList>
    </citation>
    <scope>NUCLEOTIDE SEQUENCE</scope>
    <source>
        <strain evidence="4">IBT 21917</strain>
    </source>
</reference>
<accession>A0A9W9LV75</accession>
<dbReference type="PANTHER" id="PTHR24320:SF272">
    <property type="entry name" value="NAD(P)-BINDING ROSSMANN-FOLD SUPERFAMILY PROTEIN"/>
    <property type="match status" value="1"/>
</dbReference>